<name>A0A9D9DK65_9BACL</name>
<proteinExistence type="predicted"/>
<dbReference type="EMBL" id="JADIMY010000132">
    <property type="protein sequence ID" value="MBO8428278.1"/>
    <property type="molecule type" value="Genomic_DNA"/>
</dbReference>
<organism evidence="1 2">
    <name type="scientific">Candidatus Onthovivens merdipullorum</name>
    <dbReference type="NCBI Taxonomy" id="2840889"/>
    <lineage>
        <taxon>Bacteria</taxon>
        <taxon>Bacillati</taxon>
        <taxon>Bacillota</taxon>
        <taxon>Bacilli</taxon>
        <taxon>Bacillales</taxon>
        <taxon>Candidatus Onthovivens</taxon>
    </lineage>
</organism>
<reference evidence="1" key="2">
    <citation type="journal article" date="2021" name="PeerJ">
        <title>Extensive microbial diversity within the chicken gut microbiome revealed by metagenomics and culture.</title>
        <authorList>
            <person name="Gilroy R."/>
            <person name="Ravi A."/>
            <person name="Getino M."/>
            <person name="Pursley I."/>
            <person name="Horton D.L."/>
            <person name="Alikhan N.F."/>
            <person name="Baker D."/>
            <person name="Gharbi K."/>
            <person name="Hall N."/>
            <person name="Watson M."/>
            <person name="Adriaenssens E.M."/>
            <person name="Foster-Nyarko E."/>
            <person name="Jarju S."/>
            <person name="Secka A."/>
            <person name="Antonio M."/>
            <person name="Oren A."/>
            <person name="Chaudhuri R.R."/>
            <person name="La Ragione R."/>
            <person name="Hildebrand F."/>
            <person name="Pallen M.J."/>
        </authorList>
    </citation>
    <scope>NUCLEOTIDE SEQUENCE</scope>
    <source>
        <strain evidence="1">11159</strain>
    </source>
</reference>
<dbReference type="Proteomes" id="UP000823613">
    <property type="component" value="Unassembled WGS sequence"/>
</dbReference>
<reference evidence="1" key="1">
    <citation type="submission" date="2020-10" db="EMBL/GenBank/DDBJ databases">
        <authorList>
            <person name="Gilroy R."/>
        </authorList>
    </citation>
    <scope>NUCLEOTIDE SEQUENCE</scope>
    <source>
        <strain evidence="1">11159</strain>
    </source>
</reference>
<comment type="caution">
    <text evidence="1">The sequence shown here is derived from an EMBL/GenBank/DDBJ whole genome shotgun (WGS) entry which is preliminary data.</text>
</comment>
<dbReference type="AlphaFoldDB" id="A0A9D9DK65"/>
<evidence type="ECO:0000313" key="1">
    <source>
        <dbReference type="EMBL" id="MBO8428278.1"/>
    </source>
</evidence>
<protein>
    <submittedName>
        <fullName evidence="1">Uncharacterized protein</fullName>
    </submittedName>
</protein>
<evidence type="ECO:0000313" key="2">
    <source>
        <dbReference type="Proteomes" id="UP000823613"/>
    </source>
</evidence>
<accession>A0A9D9DK65</accession>
<gene>
    <name evidence="1" type="ORF">IAC58_07030</name>
</gene>
<sequence>MSEKRIFNGWFKFSNAYVDYLKYLLNIRSSDEYYGYYLAFLFSKLACDCEVVRTKGMLPTNDKGEIDSYKISCILGVDPSKVPSILITYKDLGFISDNRLVNIDLFYGANLGKIKSNNKRYYDDIRGLLHQNGYIVYYDLEQKKFIYKKYSKMEESEFQKARDYCIQQINSKKGENYEVKKYSE</sequence>